<geneLocation type="plasmid" evidence="2">
    <name>pMaq22A_1p DNA</name>
</geneLocation>
<reference evidence="1 2" key="1">
    <citation type="journal article" date="2015" name="Genome Announc.">
        <title>Complete Genome Sequence of Methylobacterium aquaticum Strain 22A, Isolated from Racomitrium japonicum Moss.</title>
        <authorList>
            <person name="Tani A."/>
            <person name="Ogura Y."/>
            <person name="Hayashi T."/>
            <person name="Kimbara K."/>
        </authorList>
    </citation>
    <scope>NUCLEOTIDE SEQUENCE [LARGE SCALE GENOMIC DNA]</scope>
    <source>
        <strain evidence="1 2">MA-22A</strain>
        <plasmid evidence="2">Plasmid pMaq22A_1p DNA</plasmid>
    </source>
</reference>
<evidence type="ECO:0000313" key="2">
    <source>
        <dbReference type="Proteomes" id="UP000061432"/>
    </source>
</evidence>
<keyword evidence="1" id="KW-0614">Plasmid</keyword>
<name>A0A0C6G021_9HYPH</name>
<dbReference type="RefSeq" id="WP_145984727.1">
    <property type="nucleotide sequence ID" value="NZ_AP014705.1"/>
</dbReference>
<dbReference type="EMBL" id="AP014705">
    <property type="protein sequence ID" value="BAQ49050.1"/>
    <property type="molecule type" value="Genomic_DNA"/>
</dbReference>
<evidence type="ECO:0000313" key="1">
    <source>
        <dbReference type="EMBL" id="BAQ49050.1"/>
    </source>
</evidence>
<proteinExistence type="predicted"/>
<dbReference type="Proteomes" id="UP000061432">
    <property type="component" value="Plasmid pMaq22A_1p"/>
</dbReference>
<dbReference type="PATRIC" id="fig|270351.10.peg.6082"/>
<dbReference type="AlphaFoldDB" id="A0A0C6G021"/>
<reference evidence="2" key="2">
    <citation type="submission" date="2015-01" db="EMBL/GenBank/DDBJ databases">
        <title>Complete genome sequence of Methylobacterium aquaticum strain 22A.</title>
        <authorList>
            <person name="Tani A."/>
            <person name="Ogura Y."/>
            <person name="Hayashi T."/>
        </authorList>
    </citation>
    <scope>NUCLEOTIDE SEQUENCE [LARGE SCALE GENOMIC DNA]</scope>
    <source>
        <strain evidence="2">MA-22A</strain>
        <plasmid evidence="2">Plasmid pMaq22A_1p DNA</plasmid>
    </source>
</reference>
<dbReference type="OrthoDB" id="68993at2"/>
<sequence>MGRRSPSIFDTPKGRRLMATSARVAKEVWCGRDGVPDLPEIARIRAGKILDGIDVVDAARYAGRIEGAARILCEAVASRNGSASDAHVLACAPAS</sequence>
<protein>
    <submittedName>
        <fullName evidence="1">Uncharacterized protein</fullName>
    </submittedName>
</protein>
<dbReference type="KEGG" id="maqu:Maq22A_1p33810"/>
<gene>
    <name evidence="1" type="ORF">Maq22A_1p33810</name>
</gene>
<accession>A0A0C6G021</accession>
<organism evidence="1 2">
    <name type="scientific">Methylobacterium aquaticum</name>
    <dbReference type="NCBI Taxonomy" id="270351"/>
    <lineage>
        <taxon>Bacteria</taxon>
        <taxon>Pseudomonadati</taxon>
        <taxon>Pseudomonadota</taxon>
        <taxon>Alphaproteobacteria</taxon>
        <taxon>Hyphomicrobiales</taxon>
        <taxon>Methylobacteriaceae</taxon>
        <taxon>Methylobacterium</taxon>
    </lineage>
</organism>